<feature type="binding site" evidence="11">
    <location>
        <position position="389"/>
    </location>
    <ligand>
        <name>Zn(2+)</name>
        <dbReference type="ChEBI" id="CHEBI:29105"/>
        <label>2</label>
    </ligand>
</feature>
<dbReference type="Gene3D" id="3.40.1440.60">
    <property type="entry name" value="PriA, 3(prime) DNA-binding domain"/>
    <property type="match status" value="1"/>
</dbReference>
<proteinExistence type="inferred from homology"/>
<organism evidence="13 14">
    <name type="scientific">Geochorda subterranea</name>
    <dbReference type="NCBI Taxonomy" id="3109564"/>
    <lineage>
        <taxon>Bacteria</taxon>
        <taxon>Bacillati</taxon>
        <taxon>Bacillota</taxon>
        <taxon>Limnochordia</taxon>
        <taxon>Limnochordales</taxon>
        <taxon>Geochordaceae</taxon>
        <taxon>Geochorda</taxon>
    </lineage>
</organism>
<keyword evidence="9 11" id="KW-0238">DNA-binding</keyword>
<comment type="cofactor">
    <cofactor evidence="11">
        <name>Zn(2+)</name>
        <dbReference type="ChEBI" id="CHEBI:29105"/>
    </cofactor>
    <text evidence="11">Binds 2 zinc ions per subunit.</text>
</comment>
<feature type="binding site" evidence="11">
    <location>
        <position position="419"/>
    </location>
    <ligand>
        <name>Zn(2+)</name>
        <dbReference type="ChEBI" id="CHEBI:29105"/>
        <label>1</label>
    </ligand>
</feature>
<keyword evidence="10 11" id="KW-0413">Isomerase</keyword>
<dbReference type="PANTHER" id="PTHR30580:SF0">
    <property type="entry name" value="PRIMOSOMAL PROTEIN N"/>
    <property type="match status" value="1"/>
</dbReference>
<dbReference type="PROSITE" id="PS51192">
    <property type="entry name" value="HELICASE_ATP_BIND_1"/>
    <property type="match status" value="1"/>
</dbReference>
<dbReference type="Pfam" id="PF17764">
    <property type="entry name" value="PriA_3primeBD"/>
    <property type="match status" value="1"/>
</dbReference>
<comment type="function">
    <text evidence="11">Initiates the restart of stalled replication forks, which reloads the replicative helicase on sites other than the origin of replication. Recognizes and binds to abandoned replication forks and remodels them to uncover a helicase loading site. Promotes assembly of the primosome at these replication forks.</text>
</comment>
<comment type="catalytic activity">
    <reaction evidence="11">
        <text>ATP + H2O = ADP + phosphate + H(+)</text>
        <dbReference type="Rhea" id="RHEA:13065"/>
        <dbReference type="ChEBI" id="CHEBI:15377"/>
        <dbReference type="ChEBI" id="CHEBI:15378"/>
        <dbReference type="ChEBI" id="CHEBI:30616"/>
        <dbReference type="ChEBI" id="CHEBI:43474"/>
        <dbReference type="ChEBI" id="CHEBI:456216"/>
        <dbReference type="EC" id="5.6.2.4"/>
    </reaction>
</comment>
<evidence type="ECO:0000313" key="13">
    <source>
        <dbReference type="EMBL" id="WRP13391.1"/>
    </source>
</evidence>
<keyword evidence="5 11" id="KW-0378">Hydrolase</keyword>
<evidence type="ECO:0000256" key="7">
    <source>
        <dbReference type="ARBA" id="ARBA00022833"/>
    </source>
</evidence>
<feature type="binding site" evidence="11">
    <location>
        <position position="377"/>
    </location>
    <ligand>
        <name>Zn(2+)</name>
        <dbReference type="ChEBI" id="CHEBI:29105"/>
        <label>1</label>
    </ligand>
</feature>
<dbReference type="InterPro" id="IPR041222">
    <property type="entry name" value="PriA_3primeBD"/>
</dbReference>
<dbReference type="SMART" id="SM00487">
    <property type="entry name" value="DEXDc"/>
    <property type="match status" value="1"/>
</dbReference>
<dbReference type="CDD" id="cd18804">
    <property type="entry name" value="SF2_C_priA"/>
    <property type="match status" value="1"/>
</dbReference>
<dbReference type="Gene3D" id="3.40.50.300">
    <property type="entry name" value="P-loop containing nucleotide triphosphate hydrolases"/>
    <property type="match status" value="2"/>
</dbReference>
<dbReference type="PANTHER" id="PTHR30580">
    <property type="entry name" value="PRIMOSOMAL PROTEIN N"/>
    <property type="match status" value="1"/>
</dbReference>
<feature type="binding site" evidence="11">
    <location>
        <position position="386"/>
    </location>
    <ligand>
        <name>Zn(2+)</name>
        <dbReference type="ChEBI" id="CHEBI:29105"/>
        <label>2</label>
    </ligand>
</feature>
<evidence type="ECO:0000256" key="4">
    <source>
        <dbReference type="ARBA" id="ARBA00022741"/>
    </source>
</evidence>
<keyword evidence="1 11" id="KW-0639">Primosome</keyword>
<keyword evidence="14" id="KW-1185">Reference proteome</keyword>
<comment type="subunit">
    <text evidence="11">Component of the replication restart primosome.</text>
</comment>
<sequence>MAALVAIDPQDAAIDHPLSYLAPEGEPLPAPGERVQVPLRQRVVRGWVVAHAPAPGGVRLKRIVGVGPGEERCPADALALARWLAHRYLAPLGAAIDIVAPPPARRGAPRGFGGVASDARADGLQGPGSPEPPLTVWQREALAPIVEAIQRRQAQRFLLWGVTASGKTRVYEEAVAACLQAGRSAVLLVPEIALTPQLVGSLRRRFGDRIAVLHSQMAAGWRRHHWERVRSGEARVVVGARSAVLAPVADVGLFVLDEEHESSYKQDESPRYHAREVAFHRATEAGAAVVLGSATPSLESMQAALDGQLRLLRLPERIDARPMPSARIVDLREELAATGEVSPISRPLREALREVVAHREQAIVFVNRRGFSGALICRACGFSWRCPHCDVGLTYHHGPGRGSLRCHYCGYETEVTGRCPRCGDEEIAAVGFGTQRVQAALAAAFPGVPVLRMDADTTGRRDAHRRILDAFARQAPAILVGTQMVAKGHDFPGVTLAAAVLADVTLQLPDFRAAERTFQHLVQVAGRAGRGPRPGQVIVQTFQPDHPSIRAAVSGEAERFYHRELAFRRRWSYPPFGELVRLVAQDPEEPRARGAAVEMARRLEEAAAGRSGVKVLGPAPAPLARLRDRWRWQVVVRGPSPLPRELVRGLVESEPLTGALRPESVVVDPDPVDVL</sequence>
<dbReference type="HAMAP" id="MF_00983">
    <property type="entry name" value="PriA"/>
    <property type="match status" value="1"/>
</dbReference>
<evidence type="ECO:0000256" key="11">
    <source>
        <dbReference type="HAMAP-Rule" id="MF_00983"/>
    </source>
</evidence>
<dbReference type="InterPro" id="IPR040498">
    <property type="entry name" value="PriA_CRR"/>
</dbReference>
<comment type="similarity">
    <text evidence="11">Belongs to the helicase family. PriA subfamily.</text>
</comment>
<evidence type="ECO:0000256" key="2">
    <source>
        <dbReference type="ARBA" id="ARBA00022705"/>
    </source>
</evidence>
<dbReference type="EC" id="5.6.2.4" evidence="11"/>
<feature type="binding site" evidence="11">
    <location>
        <position position="380"/>
    </location>
    <ligand>
        <name>Zn(2+)</name>
        <dbReference type="ChEBI" id="CHEBI:29105"/>
        <label>1</label>
    </ligand>
</feature>
<dbReference type="Pfam" id="PF18319">
    <property type="entry name" value="Zn_ribbon_PriA"/>
    <property type="match status" value="1"/>
</dbReference>
<evidence type="ECO:0000313" key="14">
    <source>
        <dbReference type="Proteomes" id="UP001333102"/>
    </source>
</evidence>
<keyword evidence="3 11" id="KW-0479">Metal-binding</keyword>
<dbReference type="InterPro" id="IPR011545">
    <property type="entry name" value="DEAD/DEAH_box_helicase_dom"/>
</dbReference>
<evidence type="ECO:0000256" key="3">
    <source>
        <dbReference type="ARBA" id="ARBA00022723"/>
    </source>
</evidence>
<dbReference type="SMART" id="SM00490">
    <property type="entry name" value="HELICc"/>
    <property type="match status" value="1"/>
</dbReference>
<dbReference type="InterPro" id="IPR042115">
    <property type="entry name" value="PriA_3primeBD_sf"/>
</dbReference>
<evidence type="ECO:0000256" key="10">
    <source>
        <dbReference type="ARBA" id="ARBA00023235"/>
    </source>
</evidence>
<reference evidence="14" key="1">
    <citation type="submission" date="2023-12" db="EMBL/GenBank/DDBJ databases">
        <title>Novel isolates from deep terrestrial aquifers shed light on the physiology and ecology of the class Limnochordia.</title>
        <authorList>
            <person name="Karnachuk O.V."/>
            <person name="Lukina A.P."/>
            <person name="Avakyan M.R."/>
            <person name="Kadnikov V."/>
            <person name="Begmatov S."/>
            <person name="Beletsky A.V."/>
            <person name="Mardanov A.V."/>
            <person name="Ravin N.V."/>
        </authorList>
    </citation>
    <scope>NUCLEOTIDE SEQUENCE [LARGE SCALE GENOMIC DNA]</scope>
    <source>
        <strain evidence="14">LN</strain>
    </source>
</reference>
<evidence type="ECO:0000256" key="1">
    <source>
        <dbReference type="ARBA" id="ARBA00022515"/>
    </source>
</evidence>
<dbReference type="InterPro" id="IPR027417">
    <property type="entry name" value="P-loop_NTPase"/>
</dbReference>
<keyword evidence="4 11" id="KW-0547">Nucleotide-binding</keyword>
<evidence type="ECO:0000256" key="8">
    <source>
        <dbReference type="ARBA" id="ARBA00022840"/>
    </source>
</evidence>
<dbReference type="InterPro" id="IPR014001">
    <property type="entry name" value="Helicase_ATP-bd"/>
</dbReference>
<dbReference type="InterPro" id="IPR041236">
    <property type="entry name" value="PriA_C"/>
</dbReference>
<dbReference type="InterPro" id="IPR005259">
    <property type="entry name" value="PriA"/>
</dbReference>
<feature type="domain" description="Helicase ATP-binding" evidence="12">
    <location>
        <begin position="148"/>
        <end position="314"/>
    </location>
</feature>
<dbReference type="SUPFAM" id="SSF52540">
    <property type="entry name" value="P-loop containing nucleoside triphosphate hydrolases"/>
    <property type="match status" value="2"/>
</dbReference>
<keyword evidence="6 11" id="KW-0347">Helicase</keyword>
<comment type="catalytic activity">
    <reaction evidence="11">
        <text>Couples ATP hydrolysis with the unwinding of duplex DNA by translocating in the 3'-5' direction.</text>
        <dbReference type="EC" id="5.6.2.4"/>
    </reaction>
</comment>
<protein>
    <recommendedName>
        <fullName evidence="11">Replication restart protein PriA</fullName>
    </recommendedName>
    <alternativeName>
        <fullName evidence="11">ATP-dependent DNA helicase PriA</fullName>
        <ecNumber evidence="11">5.6.2.4</ecNumber>
    </alternativeName>
    <alternativeName>
        <fullName evidence="11">DNA 3'-5' helicase PriA</fullName>
    </alternativeName>
</protein>
<evidence type="ECO:0000256" key="5">
    <source>
        <dbReference type="ARBA" id="ARBA00022801"/>
    </source>
</evidence>
<dbReference type="Pfam" id="PF18074">
    <property type="entry name" value="PriA_C"/>
    <property type="match status" value="1"/>
</dbReference>
<accession>A0ABZ1BKM8</accession>
<name>A0ABZ1BKM8_9FIRM</name>
<keyword evidence="2 11" id="KW-0235">DNA replication</keyword>
<dbReference type="CDD" id="cd17929">
    <property type="entry name" value="DEXHc_priA"/>
    <property type="match status" value="1"/>
</dbReference>
<feature type="binding site" evidence="11">
    <location>
        <position position="409"/>
    </location>
    <ligand>
        <name>Zn(2+)</name>
        <dbReference type="ChEBI" id="CHEBI:29105"/>
        <label>2</label>
    </ligand>
</feature>
<dbReference type="InterPro" id="IPR001650">
    <property type="entry name" value="Helicase_C-like"/>
</dbReference>
<dbReference type="Pfam" id="PF00270">
    <property type="entry name" value="DEAD"/>
    <property type="match status" value="1"/>
</dbReference>
<keyword evidence="7 11" id="KW-0862">Zinc</keyword>
<feature type="binding site" evidence="11">
    <location>
        <position position="406"/>
    </location>
    <ligand>
        <name>Zn(2+)</name>
        <dbReference type="ChEBI" id="CHEBI:29105"/>
        <label>2</label>
    </ligand>
</feature>
<dbReference type="Proteomes" id="UP001333102">
    <property type="component" value="Chromosome"/>
</dbReference>
<feature type="binding site" evidence="11">
    <location>
        <position position="422"/>
    </location>
    <ligand>
        <name>Zn(2+)</name>
        <dbReference type="ChEBI" id="CHEBI:29105"/>
        <label>1</label>
    </ligand>
</feature>
<evidence type="ECO:0000259" key="12">
    <source>
        <dbReference type="PROSITE" id="PS51192"/>
    </source>
</evidence>
<dbReference type="NCBIfam" id="TIGR00595">
    <property type="entry name" value="priA"/>
    <property type="match status" value="1"/>
</dbReference>
<evidence type="ECO:0000256" key="6">
    <source>
        <dbReference type="ARBA" id="ARBA00022806"/>
    </source>
</evidence>
<dbReference type="EMBL" id="CP141614">
    <property type="protein sequence ID" value="WRP13391.1"/>
    <property type="molecule type" value="Genomic_DNA"/>
</dbReference>
<gene>
    <name evidence="11 13" type="primary">priA</name>
    <name evidence="13" type="ORF">VLY81_07990</name>
</gene>
<evidence type="ECO:0000256" key="9">
    <source>
        <dbReference type="ARBA" id="ARBA00023125"/>
    </source>
</evidence>
<keyword evidence="8 11" id="KW-0067">ATP-binding</keyword>
<dbReference type="RefSeq" id="WP_324667636.1">
    <property type="nucleotide sequence ID" value="NZ_CP141614.1"/>
</dbReference>